<feature type="compositionally biased region" description="Basic and acidic residues" evidence="1">
    <location>
        <begin position="410"/>
        <end position="442"/>
    </location>
</feature>
<dbReference type="Gene3D" id="3.30.160.60">
    <property type="entry name" value="Classic Zinc Finger"/>
    <property type="match status" value="1"/>
</dbReference>
<dbReference type="EMBL" id="JBFXLU010000018">
    <property type="protein sequence ID" value="KAL2853754.1"/>
    <property type="molecule type" value="Genomic_DNA"/>
</dbReference>
<sequence length="472" mass="51780">MDYIIDPQRTTFSTPPSIITTTSESPVPGPLNFSLASRSSSSFPNTLTTFDFQSFTTDNHQQIWPPTPPPQQPLAQNPDPNNNNPIVSNSSSSPQEDFVLYPQPQPRDLRASAHLSTAPRHYAAYQRSNVHPGQPSRRHSVNLQQQFASSPVQVSRLNRLVPQSAGHPLSTTLRSSPSNQKHLLRWFAATNSAPAAPNSTTTVNYRPPVPLFNNSTTNSPTQNQYMHLVNHRRNLSTPNMAQDLFNLPTDQLGDEFCFADAAMFSPHLIPTGFVASKDGAVPSGTVSPKDLMMDSSAPPSASCTDLSTPQLESPSWSEDTSPLFEGMDLGAGHEHWGSLFPEELPMSFDPAVLEIAASLSQEVKPEPSASPAIESVSSPTRSPVVRGSATKHSTVAGVNARQRKPLTPIKYDEKDPAAVKRARNTEAARKSRAKKLERQEDMERRIQDLQQELADAKRSAEYWKTMAQSRGC</sequence>
<evidence type="ECO:0000313" key="4">
    <source>
        <dbReference type="Proteomes" id="UP001610446"/>
    </source>
</evidence>
<feature type="compositionally biased region" description="Low complexity" evidence="1">
    <location>
        <begin position="73"/>
        <end position="95"/>
    </location>
</feature>
<dbReference type="Proteomes" id="UP001610446">
    <property type="component" value="Unassembled WGS sequence"/>
</dbReference>
<evidence type="ECO:0000259" key="2">
    <source>
        <dbReference type="PROSITE" id="PS00036"/>
    </source>
</evidence>
<feature type="region of interest" description="Disordered" evidence="1">
    <location>
        <begin position="409"/>
        <end position="442"/>
    </location>
</feature>
<dbReference type="SUPFAM" id="SSF57959">
    <property type="entry name" value="Leucine zipper domain"/>
    <property type="match status" value="1"/>
</dbReference>
<feature type="compositionally biased region" description="Low complexity" evidence="1">
    <location>
        <begin position="375"/>
        <end position="388"/>
    </location>
</feature>
<evidence type="ECO:0000256" key="1">
    <source>
        <dbReference type="SAM" id="MobiDB-lite"/>
    </source>
</evidence>
<feature type="region of interest" description="Disordered" evidence="1">
    <location>
        <begin position="59"/>
        <end position="101"/>
    </location>
</feature>
<reference evidence="3 4" key="1">
    <citation type="submission" date="2024-07" db="EMBL/GenBank/DDBJ databases">
        <title>Section-level genome sequencing and comparative genomics of Aspergillus sections Usti and Cavernicolus.</title>
        <authorList>
            <consortium name="Lawrence Berkeley National Laboratory"/>
            <person name="Nybo J.L."/>
            <person name="Vesth T.C."/>
            <person name="Theobald S."/>
            <person name="Frisvad J.C."/>
            <person name="Larsen T.O."/>
            <person name="Kjaerboelling I."/>
            <person name="Rothschild-Mancinelli K."/>
            <person name="Lyhne E.K."/>
            <person name="Kogle M.E."/>
            <person name="Barry K."/>
            <person name="Clum A."/>
            <person name="Na H."/>
            <person name="Ledsgaard L."/>
            <person name="Lin J."/>
            <person name="Lipzen A."/>
            <person name="Kuo A."/>
            <person name="Riley R."/>
            <person name="Mondo S."/>
            <person name="Labutti K."/>
            <person name="Haridas S."/>
            <person name="Pangalinan J."/>
            <person name="Salamov A.A."/>
            <person name="Simmons B.A."/>
            <person name="Magnuson J.K."/>
            <person name="Chen J."/>
            <person name="Drula E."/>
            <person name="Henrissat B."/>
            <person name="Wiebenga A."/>
            <person name="Lubbers R.J."/>
            <person name="Gomes A.C."/>
            <person name="Makela M.R."/>
            <person name="Stajich J."/>
            <person name="Grigoriev I.V."/>
            <person name="Mortensen U.H."/>
            <person name="De Vries R.P."/>
            <person name="Baker S.E."/>
            <person name="Andersen M.R."/>
        </authorList>
    </citation>
    <scope>NUCLEOTIDE SEQUENCE [LARGE SCALE GENOMIC DNA]</scope>
    <source>
        <strain evidence="3 4">CBS 123904</strain>
    </source>
</reference>
<organism evidence="3 4">
    <name type="scientific">Aspergillus pseudoustus</name>
    <dbReference type="NCBI Taxonomy" id="1810923"/>
    <lineage>
        <taxon>Eukaryota</taxon>
        <taxon>Fungi</taxon>
        <taxon>Dikarya</taxon>
        <taxon>Ascomycota</taxon>
        <taxon>Pezizomycotina</taxon>
        <taxon>Eurotiomycetes</taxon>
        <taxon>Eurotiomycetidae</taxon>
        <taxon>Eurotiales</taxon>
        <taxon>Aspergillaceae</taxon>
        <taxon>Aspergillus</taxon>
        <taxon>Aspergillus subgen. Nidulantes</taxon>
    </lineage>
</organism>
<gene>
    <name evidence="3" type="ORF">BJY01DRAFT_243945</name>
</gene>
<accession>A0ABR4KPN4</accession>
<name>A0ABR4KPN4_9EURO</name>
<dbReference type="PROSITE" id="PS00036">
    <property type="entry name" value="BZIP_BASIC"/>
    <property type="match status" value="1"/>
</dbReference>
<proteinExistence type="predicted"/>
<keyword evidence="4" id="KW-1185">Reference proteome</keyword>
<protein>
    <recommendedName>
        <fullName evidence="2">BZIP domain-containing protein</fullName>
    </recommendedName>
</protein>
<feature type="compositionally biased region" description="Low complexity" evidence="1">
    <location>
        <begin position="10"/>
        <end position="26"/>
    </location>
</feature>
<dbReference type="CDD" id="cd12193">
    <property type="entry name" value="bZIP_GCN4"/>
    <property type="match status" value="1"/>
</dbReference>
<dbReference type="Pfam" id="PF07716">
    <property type="entry name" value="bZIP_2"/>
    <property type="match status" value="1"/>
</dbReference>
<feature type="domain" description="BZIP" evidence="2">
    <location>
        <begin position="420"/>
        <end position="434"/>
    </location>
</feature>
<feature type="compositionally biased region" description="Polar residues" evidence="1">
    <location>
        <begin position="297"/>
        <end position="320"/>
    </location>
</feature>
<feature type="region of interest" description="Disordered" evidence="1">
    <location>
        <begin position="285"/>
        <end position="320"/>
    </location>
</feature>
<feature type="region of interest" description="Disordered" evidence="1">
    <location>
        <begin position="363"/>
        <end position="397"/>
    </location>
</feature>
<dbReference type="InterPro" id="IPR046347">
    <property type="entry name" value="bZIP_sf"/>
</dbReference>
<dbReference type="InterPro" id="IPR004827">
    <property type="entry name" value="bZIP"/>
</dbReference>
<comment type="caution">
    <text evidence="3">The sequence shown here is derived from an EMBL/GenBank/DDBJ whole genome shotgun (WGS) entry which is preliminary data.</text>
</comment>
<feature type="region of interest" description="Disordered" evidence="1">
    <location>
        <begin position="1"/>
        <end position="27"/>
    </location>
</feature>
<evidence type="ECO:0000313" key="3">
    <source>
        <dbReference type="EMBL" id="KAL2853754.1"/>
    </source>
</evidence>